<dbReference type="PANTHER" id="PTHR30081">
    <property type="entry name" value="PROTEIN-EXPORT MEMBRANE PROTEIN SEC"/>
    <property type="match status" value="1"/>
</dbReference>
<evidence type="ECO:0000256" key="8">
    <source>
        <dbReference type="ARBA" id="ARBA00023136"/>
    </source>
</evidence>
<comment type="subcellular location">
    <subcellularLocation>
        <location evidence="1 9">Cell membrane</location>
        <topology evidence="1 9">Multi-pass membrane protein</topology>
    </subcellularLocation>
</comment>
<dbReference type="Gene3D" id="3.30.70.3220">
    <property type="match status" value="1"/>
</dbReference>
<dbReference type="EMBL" id="JACHGJ010000013">
    <property type="protein sequence ID" value="MBB6482493.1"/>
    <property type="molecule type" value="Genomic_DNA"/>
</dbReference>
<feature type="domain" description="Protein translocase subunit SecDF P1" evidence="11">
    <location>
        <begin position="178"/>
        <end position="234"/>
    </location>
</feature>
<dbReference type="InterPro" id="IPR055344">
    <property type="entry name" value="SecD_SecF_C_bact"/>
</dbReference>
<keyword evidence="5 9" id="KW-0653">Protein transport</keyword>
<keyword evidence="7 9" id="KW-0811">Translocation</keyword>
<dbReference type="FunFam" id="1.20.1640.10:FF:000004">
    <property type="entry name" value="Protein translocase subunit SecD"/>
    <property type="match status" value="1"/>
</dbReference>
<dbReference type="InterPro" id="IPR048634">
    <property type="entry name" value="SecD_SecF_C"/>
</dbReference>
<keyword evidence="8 9" id="KW-0472">Membrane</keyword>
<dbReference type="InterPro" id="IPR048631">
    <property type="entry name" value="SecD_1st"/>
</dbReference>
<comment type="caution">
    <text evidence="9">Lacks conserved residue(s) required for the propagation of feature annotation.</text>
</comment>
<dbReference type="InterPro" id="IPR001036">
    <property type="entry name" value="Acrflvin-R"/>
</dbReference>
<dbReference type="NCBIfam" id="TIGR01129">
    <property type="entry name" value="secD"/>
    <property type="match status" value="1"/>
</dbReference>
<sequence>MSIRFRFLVILLFIGLAGVLLSPTIKWYFFTPEDRQLIANSSKEQIREYAKKQAAGELEELTALVKNSPDEVLAESYGFLIAEAKSNYKLEKKDFPAEWTVKSVLEGFNSANELFSALEEYHREDITSLKDMKNKILQLGLDISGGLSVTIEADEDNLAERLGHSPSDAEIDEAIALAMTTLTSRIDKFGVTEPSIRKQANNQIIIEVPGEVDQETVNSFLHGKGSLNFHIVNDDASNKLLDIIRNNPGEIFENGRPEDDTLLPEDVVVMGVYKKDAYGVDELTSYLAVEKEPGLDGSHIKSALVRRDSITNQPEVIFELDSEGGDLFYQLTSNNVGKRLAIVMDDKIKEGAPNISEGIRNSVRMTGFDSDEAQQLSIVLKTAALPINLNVIDEQAVGASLGSDAIRTGIMAMIIGFIAVILFMIIYYKGAGVVATVALLLNFVFIMAILSSFKMTLTMTSIAGLILNVGMAVDANVIIFERIKEELRIGKARSAAIEAGFKKAFWTVMDANITTLIAAIFLSQLGKGPIQGFAVTLAVGIVSSLFTAIFVSKAIFTFGSDTLKLKKLSIGWGLK</sequence>
<evidence type="ECO:0000256" key="3">
    <source>
        <dbReference type="ARBA" id="ARBA00022475"/>
    </source>
</evidence>
<evidence type="ECO:0000256" key="9">
    <source>
        <dbReference type="HAMAP-Rule" id="MF_01463"/>
    </source>
</evidence>
<dbReference type="InterPro" id="IPR054384">
    <property type="entry name" value="SecDF_P1_head"/>
</dbReference>
<dbReference type="AlphaFoldDB" id="A0A841RES7"/>
<feature type="transmembrane region" description="Helical" evidence="9">
    <location>
        <begin position="504"/>
        <end position="526"/>
    </location>
</feature>
<dbReference type="NCBIfam" id="TIGR00916">
    <property type="entry name" value="2A0604s01"/>
    <property type="match status" value="1"/>
</dbReference>
<dbReference type="Gene3D" id="3.30.1360.200">
    <property type="match status" value="1"/>
</dbReference>
<dbReference type="Proteomes" id="UP000587760">
    <property type="component" value="Unassembled WGS sequence"/>
</dbReference>
<dbReference type="Pfam" id="PF22599">
    <property type="entry name" value="SecDF_P1_head"/>
    <property type="match status" value="1"/>
</dbReference>
<dbReference type="HAMAP" id="MF_01463_B">
    <property type="entry name" value="SecD_B"/>
    <property type="match status" value="1"/>
</dbReference>
<feature type="transmembrane region" description="Helical" evidence="9">
    <location>
        <begin position="409"/>
        <end position="428"/>
    </location>
</feature>
<dbReference type="Pfam" id="PF02355">
    <property type="entry name" value="SecD_SecF_C"/>
    <property type="match status" value="1"/>
</dbReference>
<dbReference type="PRINTS" id="PR00702">
    <property type="entry name" value="ACRIFLAVINRP"/>
</dbReference>
<dbReference type="GO" id="GO:0015450">
    <property type="term" value="F:protein-transporting ATPase activity"/>
    <property type="evidence" value="ECO:0007669"/>
    <property type="project" value="InterPro"/>
</dbReference>
<dbReference type="GO" id="GO:0005886">
    <property type="term" value="C:plasma membrane"/>
    <property type="evidence" value="ECO:0007669"/>
    <property type="project" value="UniProtKB-SubCell"/>
</dbReference>
<keyword evidence="6 9" id="KW-1133">Transmembrane helix</keyword>
<keyword evidence="3 9" id="KW-1003">Cell membrane</keyword>
<gene>
    <name evidence="9" type="primary">secD</name>
    <name evidence="13" type="ORF">HNR50_004193</name>
</gene>
<feature type="transmembrane region" description="Helical" evidence="9">
    <location>
        <begin position="433"/>
        <end position="453"/>
    </location>
</feature>
<evidence type="ECO:0000259" key="11">
    <source>
        <dbReference type="Pfam" id="PF21760"/>
    </source>
</evidence>
<dbReference type="InterPro" id="IPR005791">
    <property type="entry name" value="SecD"/>
</dbReference>
<dbReference type="InterPro" id="IPR022813">
    <property type="entry name" value="SecD/SecF_arch_bac"/>
</dbReference>
<dbReference type="GO" id="GO:0043952">
    <property type="term" value="P:protein transport by the Sec complex"/>
    <property type="evidence" value="ECO:0007669"/>
    <property type="project" value="UniProtKB-UniRule"/>
</dbReference>
<comment type="caution">
    <text evidence="13">The sequence shown here is derived from an EMBL/GenBank/DDBJ whole genome shotgun (WGS) entry which is preliminary data.</text>
</comment>
<evidence type="ECO:0000256" key="6">
    <source>
        <dbReference type="ARBA" id="ARBA00022989"/>
    </source>
</evidence>
<evidence type="ECO:0000256" key="7">
    <source>
        <dbReference type="ARBA" id="ARBA00023010"/>
    </source>
</evidence>
<dbReference type="GO" id="GO:0006605">
    <property type="term" value="P:protein targeting"/>
    <property type="evidence" value="ECO:0007669"/>
    <property type="project" value="UniProtKB-UniRule"/>
</dbReference>
<comment type="function">
    <text evidence="9">Part of the Sec protein translocase complex. Interacts with the SecYEG preprotein conducting channel. SecDF uses the proton motive force (PMF) to complete protein translocation after the ATP-dependent function of SecA.</text>
</comment>
<evidence type="ECO:0000256" key="5">
    <source>
        <dbReference type="ARBA" id="ARBA00022927"/>
    </source>
</evidence>
<feature type="domain" description="Protein export membrane protein SecD/SecF C-terminal" evidence="10">
    <location>
        <begin position="388"/>
        <end position="557"/>
    </location>
</feature>
<comment type="subunit">
    <text evidence="9">Forms a complex with SecF. Part of the essential Sec protein translocation apparatus which comprises SecA, SecYEG and auxiliary proteins SecDF. Other proteins may also be involved.</text>
</comment>
<evidence type="ECO:0000313" key="13">
    <source>
        <dbReference type="EMBL" id="MBB6482493.1"/>
    </source>
</evidence>
<evidence type="ECO:0000259" key="12">
    <source>
        <dbReference type="Pfam" id="PF22599"/>
    </source>
</evidence>
<proteinExistence type="inferred from homology"/>
<dbReference type="PANTHER" id="PTHR30081:SF1">
    <property type="entry name" value="PROTEIN TRANSLOCASE SUBUNIT SECD"/>
    <property type="match status" value="1"/>
</dbReference>
<evidence type="ECO:0000313" key="14">
    <source>
        <dbReference type="Proteomes" id="UP000587760"/>
    </source>
</evidence>
<organism evidence="13 14">
    <name type="scientific">Spirochaeta isovalerica</name>
    <dbReference type="NCBI Taxonomy" id="150"/>
    <lineage>
        <taxon>Bacteria</taxon>
        <taxon>Pseudomonadati</taxon>
        <taxon>Spirochaetota</taxon>
        <taxon>Spirochaetia</taxon>
        <taxon>Spirochaetales</taxon>
        <taxon>Spirochaetaceae</taxon>
        <taxon>Spirochaeta</taxon>
    </lineage>
</organism>
<protein>
    <recommendedName>
        <fullName evidence="9">Protein translocase subunit SecD</fullName>
    </recommendedName>
</protein>
<evidence type="ECO:0000256" key="4">
    <source>
        <dbReference type="ARBA" id="ARBA00022692"/>
    </source>
</evidence>
<evidence type="ECO:0000256" key="1">
    <source>
        <dbReference type="ARBA" id="ARBA00004651"/>
    </source>
</evidence>
<dbReference type="GO" id="GO:0065002">
    <property type="term" value="P:intracellular protein transmembrane transport"/>
    <property type="evidence" value="ECO:0007669"/>
    <property type="project" value="UniProtKB-UniRule"/>
</dbReference>
<feature type="transmembrane region" description="Helical" evidence="9">
    <location>
        <begin position="459"/>
        <end position="483"/>
    </location>
</feature>
<reference evidence="13 14" key="1">
    <citation type="submission" date="2020-08" db="EMBL/GenBank/DDBJ databases">
        <title>Genomic Encyclopedia of Type Strains, Phase IV (KMG-IV): sequencing the most valuable type-strain genomes for metagenomic binning, comparative biology and taxonomic classification.</title>
        <authorList>
            <person name="Goeker M."/>
        </authorList>
    </citation>
    <scope>NUCLEOTIDE SEQUENCE [LARGE SCALE GENOMIC DNA]</scope>
    <source>
        <strain evidence="13 14">DSM 2461</strain>
    </source>
</reference>
<keyword evidence="2 9" id="KW-0813">Transport</keyword>
<feature type="transmembrane region" description="Helical" evidence="9">
    <location>
        <begin position="532"/>
        <end position="556"/>
    </location>
</feature>
<feature type="domain" description="SecDF P1 head subdomain" evidence="12">
    <location>
        <begin position="285"/>
        <end position="387"/>
    </location>
</feature>
<comment type="similarity">
    <text evidence="9">Belongs to the SecD/SecF family. SecD subfamily.</text>
</comment>
<keyword evidence="14" id="KW-1185">Reference proteome</keyword>
<name>A0A841RES7_9SPIO</name>
<dbReference type="Gene3D" id="1.20.1640.10">
    <property type="entry name" value="Multidrug efflux transporter AcrB transmembrane domain"/>
    <property type="match status" value="1"/>
</dbReference>
<keyword evidence="4 9" id="KW-0812">Transmembrane</keyword>
<evidence type="ECO:0000256" key="2">
    <source>
        <dbReference type="ARBA" id="ARBA00022448"/>
    </source>
</evidence>
<dbReference type="RefSeq" id="WP_184748732.1">
    <property type="nucleotide sequence ID" value="NZ_JACHGJ010000013.1"/>
</dbReference>
<dbReference type="Pfam" id="PF21760">
    <property type="entry name" value="SecD_1st"/>
    <property type="match status" value="1"/>
</dbReference>
<evidence type="ECO:0000259" key="10">
    <source>
        <dbReference type="Pfam" id="PF02355"/>
    </source>
</evidence>
<dbReference type="SUPFAM" id="SSF82866">
    <property type="entry name" value="Multidrug efflux transporter AcrB transmembrane domain"/>
    <property type="match status" value="1"/>
</dbReference>
<accession>A0A841RES7</accession>